<keyword evidence="11" id="KW-1185">Reference proteome</keyword>
<feature type="compositionally biased region" description="Low complexity" evidence="7">
    <location>
        <begin position="21"/>
        <end position="32"/>
    </location>
</feature>
<accession>A0AAE0WY71</accession>
<dbReference type="InterPro" id="IPR001138">
    <property type="entry name" value="Zn2Cys6_DnaBD"/>
</dbReference>
<dbReference type="GO" id="GO:0005634">
    <property type="term" value="C:nucleus"/>
    <property type="evidence" value="ECO:0007669"/>
    <property type="project" value="InterPro"/>
</dbReference>
<feature type="compositionally biased region" description="Polar residues" evidence="7">
    <location>
        <begin position="245"/>
        <end position="268"/>
    </location>
</feature>
<gene>
    <name evidence="9" type="ORF">B0T22DRAFT_509511</name>
    <name evidence="10" type="ORF">B0T22DRAFT_523538</name>
</gene>
<evidence type="ECO:0000256" key="4">
    <source>
        <dbReference type="ARBA" id="ARBA00023125"/>
    </source>
</evidence>
<evidence type="ECO:0000256" key="6">
    <source>
        <dbReference type="ARBA" id="ARBA00023242"/>
    </source>
</evidence>
<dbReference type="PROSITE" id="PS50048">
    <property type="entry name" value="ZN2_CY6_FUNGAL_2"/>
    <property type="match status" value="1"/>
</dbReference>
<keyword evidence="4" id="KW-0238">DNA-binding</keyword>
<reference evidence="9" key="1">
    <citation type="journal article" date="2023" name="Mol. Phylogenet. Evol.">
        <title>Genome-scale phylogeny and comparative genomics of the fungal order Sordariales.</title>
        <authorList>
            <person name="Hensen N."/>
            <person name="Bonometti L."/>
            <person name="Westerberg I."/>
            <person name="Brannstrom I.O."/>
            <person name="Guillou S."/>
            <person name="Cros-Aarteil S."/>
            <person name="Calhoun S."/>
            <person name="Haridas S."/>
            <person name="Kuo A."/>
            <person name="Mondo S."/>
            <person name="Pangilinan J."/>
            <person name="Riley R."/>
            <person name="LaButti K."/>
            <person name="Andreopoulos B."/>
            <person name="Lipzen A."/>
            <person name="Chen C."/>
            <person name="Yan M."/>
            <person name="Daum C."/>
            <person name="Ng V."/>
            <person name="Clum A."/>
            <person name="Steindorff A."/>
            <person name="Ohm R.A."/>
            <person name="Martin F."/>
            <person name="Silar P."/>
            <person name="Natvig D.O."/>
            <person name="Lalanne C."/>
            <person name="Gautier V."/>
            <person name="Ament-Velasquez S.L."/>
            <person name="Kruys A."/>
            <person name="Hutchinson M.I."/>
            <person name="Powell A.J."/>
            <person name="Barry K."/>
            <person name="Miller A.N."/>
            <person name="Grigoriev I.V."/>
            <person name="Debuchy R."/>
            <person name="Gladieux P."/>
            <person name="Hiltunen Thoren M."/>
            <person name="Johannesson H."/>
        </authorList>
    </citation>
    <scope>NUCLEOTIDE SEQUENCE</scope>
    <source>
        <strain evidence="9">CBS 314.62</strain>
    </source>
</reference>
<evidence type="ECO:0000256" key="5">
    <source>
        <dbReference type="ARBA" id="ARBA00023163"/>
    </source>
</evidence>
<sequence length="492" mass="52432">MADTDSSNPQGGWAPYSHNQTTSTRGTTTGTGNSKLRDSCHACAVSKVKCPKEKPACSRCESRGISCQYFFTRRPGRRRESESSSNRLSRTTSGNSSNSKSNRDAHSAAELDNEENNNGVSKDNDTIQVLPQHAVGANFFPGSPTPPASLSRGGSSYMGSHPGLSISTSPKLDNLFGPDSSDAFSVLEENMMFPELGDFSSEMHDMDFIISGMDSPFGMPEMVDRGTIPHSTRDSDIGSLLMPATKSSQTSTAAGSPEAPTTVSSHSLHSPWKPSMAPSTTSTTCGCVMQALDLLQSLVSTQSNPPTANGSPDSIAISNPTSDISARTVLLENKQGIETVNRMIACPACVHDSFLLTLSSMIVLKILERYATAARTQSHRAAGEAERVSSSAGDADRHGRGRMAAQLVLSELHRVQRLVKQLSPRLKGSRGESGREAGMVMNLWGQGQVEAEGEMVTGTAPFSAGTLDRVESDLRKSLSALSAEIIHMLRQS</sequence>
<name>A0AAE0WY71_9PEZI</name>
<dbReference type="GO" id="GO:0008270">
    <property type="term" value="F:zinc ion binding"/>
    <property type="evidence" value="ECO:0007669"/>
    <property type="project" value="InterPro"/>
</dbReference>
<dbReference type="AlphaFoldDB" id="A0AAE0WY71"/>
<comment type="caution">
    <text evidence="9">The sequence shown here is derived from an EMBL/GenBank/DDBJ whole genome shotgun (WGS) entry which is preliminary data.</text>
</comment>
<dbReference type="SMART" id="SM00066">
    <property type="entry name" value="GAL4"/>
    <property type="match status" value="1"/>
</dbReference>
<evidence type="ECO:0000313" key="11">
    <source>
        <dbReference type="Proteomes" id="UP001270362"/>
    </source>
</evidence>
<feature type="region of interest" description="Disordered" evidence="7">
    <location>
        <begin position="137"/>
        <end position="156"/>
    </location>
</feature>
<dbReference type="Proteomes" id="UP001270362">
    <property type="component" value="Unassembled WGS sequence"/>
</dbReference>
<dbReference type="InterPro" id="IPR036864">
    <property type="entry name" value="Zn2-C6_fun-type_DNA-bd_sf"/>
</dbReference>
<evidence type="ECO:0000313" key="9">
    <source>
        <dbReference type="EMBL" id="KAK3680672.1"/>
    </source>
</evidence>
<dbReference type="GO" id="GO:0003677">
    <property type="term" value="F:DNA binding"/>
    <property type="evidence" value="ECO:0007669"/>
    <property type="project" value="UniProtKB-KW"/>
</dbReference>
<feature type="compositionally biased region" description="Polar residues" evidence="7">
    <location>
        <begin position="1"/>
        <end position="10"/>
    </location>
</feature>
<feature type="domain" description="Zn(2)-C6 fungal-type" evidence="8">
    <location>
        <begin position="39"/>
        <end position="69"/>
    </location>
</feature>
<evidence type="ECO:0000313" key="10">
    <source>
        <dbReference type="EMBL" id="KAK3681357.1"/>
    </source>
</evidence>
<protein>
    <submittedName>
        <fullName evidence="9">C6 zinc finger domain protein</fullName>
    </submittedName>
</protein>
<proteinExistence type="predicted"/>
<dbReference type="Gene3D" id="4.10.240.10">
    <property type="entry name" value="Zn(2)-C6 fungal-type DNA-binding domain"/>
    <property type="match status" value="1"/>
</dbReference>
<evidence type="ECO:0000256" key="3">
    <source>
        <dbReference type="ARBA" id="ARBA00023015"/>
    </source>
</evidence>
<keyword evidence="6" id="KW-0539">Nucleus</keyword>
<dbReference type="Pfam" id="PF00172">
    <property type="entry name" value="Zn_clus"/>
    <property type="match status" value="1"/>
</dbReference>
<dbReference type="PROSITE" id="PS00463">
    <property type="entry name" value="ZN2_CY6_FUNGAL_1"/>
    <property type="match status" value="1"/>
</dbReference>
<dbReference type="InterPro" id="IPR013700">
    <property type="entry name" value="AflR"/>
</dbReference>
<dbReference type="CDD" id="cd00067">
    <property type="entry name" value="GAL4"/>
    <property type="match status" value="1"/>
</dbReference>
<keyword evidence="3" id="KW-0805">Transcription regulation</keyword>
<dbReference type="GO" id="GO:0045122">
    <property type="term" value="P:aflatoxin biosynthetic process"/>
    <property type="evidence" value="ECO:0007669"/>
    <property type="project" value="InterPro"/>
</dbReference>
<dbReference type="PANTHER" id="PTHR47660">
    <property type="entry name" value="TRANSCRIPTION FACTOR WITH C2H2 AND ZN(2)-CYS(6) DNA BINDING DOMAIN (EUROFUNG)-RELATED-RELATED"/>
    <property type="match status" value="1"/>
</dbReference>
<evidence type="ECO:0000256" key="2">
    <source>
        <dbReference type="ARBA" id="ARBA00022833"/>
    </source>
</evidence>
<feature type="compositionally biased region" description="Low complexity" evidence="7">
    <location>
        <begin position="83"/>
        <end position="100"/>
    </location>
</feature>
<reference evidence="9" key="2">
    <citation type="submission" date="2023-06" db="EMBL/GenBank/DDBJ databases">
        <authorList>
            <consortium name="Lawrence Berkeley National Laboratory"/>
            <person name="Haridas S."/>
            <person name="Hensen N."/>
            <person name="Bonometti L."/>
            <person name="Westerberg I."/>
            <person name="Brannstrom I.O."/>
            <person name="Guillou S."/>
            <person name="Cros-Aarteil S."/>
            <person name="Calhoun S."/>
            <person name="Kuo A."/>
            <person name="Mondo S."/>
            <person name="Pangilinan J."/>
            <person name="Riley R."/>
            <person name="Labutti K."/>
            <person name="Andreopoulos B."/>
            <person name="Lipzen A."/>
            <person name="Chen C."/>
            <person name="Yanf M."/>
            <person name="Daum C."/>
            <person name="Ng V."/>
            <person name="Clum A."/>
            <person name="Steindorff A."/>
            <person name="Ohm R."/>
            <person name="Martin F."/>
            <person name="Silar P."/>
            <person name="Natvig D."/>
            <person name="Lalanne C."/>
            <person name="Gautier V."/>
            <person name="Ament-Velasquez S.L."/>
            <person name="Kruys A."/>
            <person name="Hutchinson M.I."/>
            <person name="Powell A.J."/>
            <person name="Barry K."/>
            <person name="Miller A.N."/>
            <person name="Grigoriev I.V."/>
            <person name="Debuchy R."/>
            <person name="Gladieux P."/>
            <person name="Thoren M.H."/>
            <person name="Johannesson H."/>
        </authorList>
    </citation>
    <scope>NUCLEOTIDE SEQUENCE</scope>
    <source>
        <strain evidence="9">CBS 314.62</strain>
    </source>
</reference>
<feature type="region of interest" description="Disordered" evidence="7">
    <location>
        <begin position="1"/>
        <end position="36"/>
    </location>
</feature>
<dbReference type="EMBL" id="JAULSO010000015">
    <property type="protein sequence ID" value="KAK3680672.1"/>
    <property type="molecule type" value="Genomic_DNA"/>
</dbReference>
<dbReference type="EMBL" id="JAULSO010000007">
    <property type="protein sequence ID" value="KAK3681357.1"/>
    <property type="molecule type" value="Genomic_DNA"/>
</dbReference>
<evidence type="ECO:0000259" key="8">
    <source>
        <dbReference type="PROSITE" id="PS50048"/>
    </source>
</evidence>
<keyword evidence="1" id="KW-0479">Metal-binding</keyword>
<dbReference type="Pfam" id="PF08493">
    <property type="entry name" value="AflR"/>
    <property type="match status" value="1"/>
</dbReference>
<dbReference type="SUPFAM" id="SSF57701">
    <property type="entry name" value="Zn2/Cys6 DNA-binding domain"/>
    <property type="match status" value="1"/>
</dbReference>
<organism evidence="9 11">
    <name type="scientific">Podospora appendiculata</name>
    <dbReference type="NCBI Taxonomy" id="314037"/>
    <lineage>
        <taxon>Eukaryota</taxon>
        <taxon>Fungi</taxon>
        <taxon>Dikarya</taxon>
        <taxon>Ascomycota</taxon>
        <taxon>Pezizomycotina</taxon>
        <taxon>Sordariomycetes</taxon>
        <taxon>Sordariomycetidae</taxon>
        <taxon>Sordariales</taxon>
        <taxon>Podosporaceae</taxon>
        <taxon>Podospora</taxon>
    </lineage>
</organism>
<dbReference type="PRINTS" id="PR00755">
    <property type="entry name" value="AFLATOXINBRP"/>
</dbReference>
<evidence type="ECO:0000256" key="1">
    <source>
        <dbReference type="ARBA" id="ARBA00022723"/>
    </source>
</evidence>
<feature type="region of interest" description="Disordered" evidence="7">
    <location>
        <begin position="245"/>
        <end position="275"/>
    </location>
</feature>
<dbReference type="GO" id="GO:0000981">
    <property type="term" value="F:DNA-binding transcription factor activity, RNA polymerase II-specific"/>
    <property type="evidence" value="ECO:0007669"/>
    <property type="project" value="InterPro"/>
</dbReference>
<feature type="region of interest" description="Disordered" evidence="7">
    <location>
        <begin position="74"/>
        <end position="124"/>
    </location>
</feature>
<keyword evidence="5" id="KW-0804">Transcription</keyword>
<keyword evidence="2" id="KW-0862">Zinc</keyword>
<feature type="region of interest" description="Disordered" evidence="7">
    <location>
        <begin position="377"/>
        <end position="399"/>
    </location>
</feature>
<evidence type="ECO:0000256" key="7">
    <source>
        <dbReference type="SAM" id="MobiDB-lite"/>
    </source>
</evidence>